<dbReference type="EMBL" id="CAJOBC010000062">
    <property type="protein sequence ID" value="CAF3528948.1"/>
    <property type="molecule type" value="Genomic_DNA"/>
</dbReference>
<evidence type="ECO:0000313" key="1">
    <source>
        <dbReference type="EMBL" id="CAF0749612.1"/>
    </source>
</evidence>
<accession>A0A813PDL3</accession>
<sequence length="159" mass="18180">MTLLYNVTVMPFETSSQLIRPTSLRFVPNDDETIDWNNEHNVANINKSEHSVIPDPNTYGNLISTVSDLNSKNVYHLKPLTTTPAKIFSPFCDSLSQNEDATDVKEKSKMMVKQRSITDPSSSTKTNFKRYSLDELSKSLRQMLTISDREKMDPNHFCM</sequence>
<evidence type="ECO:0000313" key="3">
    <source>
        <dbReference type="Proteomes" id="UP000663829"/>
    </source>
</evidence>
<reference evidence="1" key="1">
    <citation type="submission" date="2021-02" db="EMBL/GenBank/DDBJ databases">
        <authorList>
            <person name="Nowell W R."/>
        </authorList>
    </citation>
    <scope>NUCLEOTIDE SEQUENCE</scope>
</reference>
<keyword evidence="3" id="KW-1185">Reference proteome</keyword>
<comment type="caution">
    <text evidence="1">The sequence shown here is derived from an EMBL/GenBank/DDBJ whole genome shotgun (WGS) entry which is preliminary data.</text>
</comment>
<name>A0A813PDL3_9BILA</name>
<protein>
    <submittedName>
        <fullName evidence="1">Uncharacterized protein</fullName>
    </submittedName>
</protein>
<organism evidence="1 3">
    <name type="scientific">Didymodactylos carnosus</name>
    <dbReference type="NCBI Taxonomy" id="1234261"/>
    <lineage>
        <taxon>Eukaryota</taxon>
        <taxon>Metazoa</taxon>
        <taxon>Spiralia</taxon>
        <taxon>Gnathifera</taxon>
        <taxon>Rotifera</taxon>
        <taxon>Eurotatoria</taxon>
        <taxon>Bdelloidea</taxon>
        <taxon>Philodinida</taxon>
        <taxon>Philodinidae</taxon>
        <taxon>Didymodactylos</taxon>
    </lineage>
</organism>
<dbReference type="Proteomes" id="UP000681722">
    <property type="component" value="Unassembled WGS sequence"/>
</dbReference>
<gene>
    <name evidence="1" type="ORF">GPM918_LOCUS749</name>
    <name evidence="2" type="ORF">SRO942_LOCUS750</name>
</gene>
<proteinExistence type="predicted"/>
<evidence type="ECO:0000313" key="2">
    <source>
        <dbReference type="EMBL" id="CAF3528948.1"/>
    </source>
</evidence>
<dbReference type="AlphaFoldDB" id="A0A813PDL3"/>
<dbReference type="EMBL" id="CAJNOQ010000062">
    <property type="protein sequence ID" value="CAF0749612.1"/>
    <property type="molecule type" value="Genomic_DNA"/>
</dbReference>
<dbReference type="Proteomes" id="UP000663829">
    <property type="component" value="Unassembled WGS sequence"/>
</dbReference>